<evidence type="ECO:0000313" key="2">
    <source>
        <dbReference type="Proteomes" id="UP000018888"/>
    </source>
</evidence>
<comment type="caution">
    <text evidence="1">The sequence shown here is derived from an EMBL/GenBank/DDBJ whole genome shotgun (WGS) entry which is preliminary data.</text>
</comment>
<evidence type="ECO:0000313" key="1">
    <source>
        <dbReference type="EMBL" id="POG67286.1"/>
    </source>
</evidence>
<dbReference type="AlphaFoldDB" id="A0A2P4PPI3"/>
<dbReference type="EMBL" id="AUPC02000174">
    <property type="protein sequence ID" value="POG67286.1"/>
    <property type="molecule type" value="Genomic_DNA"/>
</dbReference>
<reference evidence="1 2" key="1">
    <citation type="journal article" date="2013" name="Proc. Natl. Acad. Sci. U.S.A.">
        <title>Genome of an arbuscular mycorrhizal fungus provides insight into the oldest plant symbiosis.</title>
        <authorList>
            <person name="Tisserant E."/>
            <person name="Malbreil M."/>
            <person name="Kuo A."/>
            <person name="Kohler A."/>
            <person name="Symeonidi A."/>
            <person name="Balestrini R."/>
            <person name="Charron P."/>
            <person name="Duensing N."/>
            <person name="Frei Dit Frey N."/>
            <person name="Gianinazzi-Pearson V."/>
            <person name="Gilbert L.B."/>
            <person name="Handa Y."/>
            <person name="Herr J.R."/>
            <person name="Hijri M."/>
            <person name="Koul R."/>
            <person name="Kawaguchi M."/>
            <person name="Krajinski F."/>
            <person name="Lammers P.J."/>
            <person name="Masclaux F.G."/>
            <person name="Murat C."/>
            <person name="Morin E."/>
            <person name="Ndikumana S."/>
            <person name="Pagni M."/>
            <person name="Petitpierre D."/>
            <person name="Requena N."/>
            <person name="Rosikiewicz P."/>
            <person name="Riley R."/>
            <person name="Saito K."/>
            <person name="San Clemente H."/>
            <person name="Shapiro H."/>
            <person name="van Tuinen D."/>
            <person name="Becard G."/>
            <person name="Bonfante P."/>
            <person name="Paszkowski U."/>
            <person name="Shachar-Hill Y.Y."/>
            <person name="Tuskan G.A."/>
            <person name="Young P.W."/>
            <person name="Sanders I.R."/>
            <person name="Henrissat B."/>
            <person name="Rensing S.A."/>
            <person name="Grigoriev I.V."/>
            <person name="Corradi N."/>
            <person name="Roux C."/>
            <person name="Martin F."/>
        </authorList>
    </citation>
    <scope>NUCLEOTIDE SEQUENCE [LARGE SCALE GENOMIC DNA]</scope>
    <source>
        <strain evidence="1 2">DAOM 197198</strain>
    </source>
</reference>
<keyword evidence="2" id="KW-1185">Reference proteome</keyword>
<protein>
    <submittedName>
        <fullName evidence="1">Uncharacterized protein</fullName>
    </submittedName>
</protein>
<dbReference type="Proteomes" id="UP000018888">
    <property type="component" value="Unassembled WGS sequence"/>
</dbReference>
<feature type="non-terminal residue" evidence="1">
    <location>
        <position position="71"/>
    </location>
</feature>
<organism evidence="1 2">
    <name type="scientific">Rhizophagus irregularis (strain DAOM 181602 / DAOM 197198 / MUCL 43194)</name>
    <name type="common">Arbuscular mycorrhizal fungus</name>
    <name type="synonym">Glomus intraradices</name>
    <dbReference type="NCBI Taxonomy" id="747089"/>
    <lineage>
        <taxon>Eukaryota</taxon>
        <taxon>Fungi</taxon>
        <taxon>Fungi incertae sedis</taxon>
        <taxon>Mucoromycota</taxon>
        <taxon>Glomeromycotina</taxon>
        <taxon>Glomeromycetes</taxon>
        <taxon>Glomerales</taxon>
        <taxon>Glomeraceae</taxon>
        <taxon>Rhizophagus</taxon>
    </lineage>
</organism>
<accession>A0A2P4PPI3</accession>
<reference evidence="1 2" key="2">
    <citation type="journal article" date="2018" name="New Phytol.">
        <title>High intraspecific genome diversity in the model arbuscular mycorrhizal symbiont Rhizophagus irregularis.</title>
        <authorList>
            <person name="Chen E.C.H."/>
            <person name="Morin E."/>
            <person name="Beaudet D."/>
            <person name="Noel J."/>
            <person name="Yildirir G."/>
            <person name="Ndikumana S."/>
            <person name="Charron P."/>
            <person name="St-Onge C."/>
            <person name="Giorgi J."/>
            <person name="Kruger M."/>
            <person name="Marton T."/>
            <person name="Ropars J."/>
            <person name="Grigoriev I.V."/>
            <person name="Hainaut M."/>
            <person name="Henrissat B."/>
            <person name="Roux C."/>
            <person name="Martin F."/>
            <person name="Corradi N."/>
        </authorList>
    </citation>
    <scope>NUCLEOTIDE SEQUENCE [LARGE SCALE GENOMIC DNA]</scope>
    <source>
        <strain evidence="1 2">DAOM 197198</strain>
    </source>
</reference>
<gene>
    <name evidence="1" type="ORF">GLOIN_2v1649325</name>
</gene>
<proteinExistence type="predicted"/>
<sequence length="71" mass="8310">MHVIKEFIKRATYNLNTRFGHNKHVSEFTEFNSQMSLTSIYGKIYEKSSGKRDIPKSGTEKIIRVKNFITI</sequence>
<name>A0A2P4PPI3_RHIID</name>